<dbReference type="FunFam" id="1.10.10.10:FF:000001">
    <property type="entry name" value="LysR family transcriptional regulator"/>
    <property type="match status" value="1"/>
</dbReference>
<keyword evidence="3" id="KW-0238">DNA-binding</keyword>
<keyword evidence="2" id="KW-0805">Transcription regulation</keyword>
<sequence length="293" mass="32873">MEFRVLQYFLAVAREQSFTSAADYLHLSQPTLSRQLKDLEDELGRQLFVRSNRGITLTEEGMILRKRAVEMVQLLRQTEDEIARADEHTAGDVYIGAGESELNRVLARTARRVKEKYPGINFHIASGNFEFVTERLDKGLLDFGMVYGKTSPVQFNTLTLPEKNRFAVLMREDSPLAQKEVISPADLHKQPLIVSISELREGGSGLSWLSCDPAKLNITATYTLVYNATLLVEEGLGYAICYDKLANTAGNGLCYRPLTGAPEAPCNIIWKKFQILSKPAEKFLACLQEHLNV</sequence>
<organism evidence="7 9">
    <name type="scientific">Acutalibacter muris</name>
    <dbReference type="NCBI Taxonomy" id="1796620"/>
    <lineage>
        <taxon>Bacteria</taxon>
        <taxon>Bacillati</taxon>
        <taxon>Bacillota</taxon>
        <taxon>Clostridia</taxon>
        <taxon>Eubacteriales</taxon>
        <taxon>Acutalibacteraceae</taxon>
        <taxon>Acutalibacter</taxon>
    </lineage>
</organism>
<name>A0A1Z2XS00_9FIRM</name>
<dbReference type="GO" id="GO:0003677">
    <property type="term" value="F:DNA binding"/>
    <property type="evidence" value="ECO:0007669"/>
    <property type="project" value="UniProtKB-KW"/>
</dbReference>
<accession>A0A1Z2XS00</accession>
<evidence type="ECO:0000259" key="5">
    <source>
        <dbReference type="PROSITE" id="PS50931"/>
    </source>
</evidence>
<dbReference type="EMBL" id="CP065321">
    <property type="protein sequence ID" value="QQR30469.1"/>
    <property type="molecule type" value="Genomic_DNA"/>
</dbReference>
<keyword evidence="8" id="KW-1185">Reference proteome</keyword>
<evidence type="ECO:0000256" key="4">
    <source>
        <dbReference type="ARBA" id="ARBA00023163"/>
    </source>
</evidence>
<evidence type="ECO:0000313" key="7">
    <source>
        <dbReference type="EMBL" id="QQR30469.1"/>
    </source>
</evidence>
<dbReference type="EMBL" id="CP021422">
    <property type="protein sequence ID" value="ASB41195.1"/>
    <property type="molecule type" value="Genomic_DNA"/>
</dbReference>
<protein>
    <submittedName>
        <fullName evidence="7">LysR family transcriptional regulator</fullName>
    </submittedName>
</protein>
<dbReference type="GO" id="GO:0005829">
    <property type="term" value="C:cytosol"/>
    <property type="evidence" value="ECO:0007669"/>
    <property type="project" value="TreeGrafter"/>
</dbReference>
<evidence type="ECO:0000313" key="8">
    <source>
        <dbReference type="Proteomes" id="UP000196710"/>
    </source>
</evidence>
<dbReference type="PANTHER" id="PTHR30419">
    <property type="entry name" value="HTH-TYPE TRANSCRIPTIONAL REGULATOR YBHD"/>
    <property type="match status" value="1"/>
</dbReference>
<keyword evidence="4" id="KW-0804">Transcription</keyword>
<dbReference type="SUPFAM" id="SSF46785">
    <property type="entry name" value="Winged helix' DNA-binding domain"/>
    <property type="match status" value="1"/>
</dbReference>
<dbReference type="InterPro" id="IPR036390">
    <property type="entry name" value="WH_DNA-bd_sf"/>
</dbReference>
<dbReference type="InterPro" id="IPR050950">
    <property type="entry name" value="HTH-type_LysR_regulators"/>
</dbReference>
<dbReference type="PROSITE" id="PS50931">
    <property type="entry name" value="HTH_LYSR"/>
    <property type="match status" value="1"/>
</dbReference>
<evidence type="ECO:0000256" key="2">
    <source>
        <dbReference type="ARBA" id="ARBA00023015"/>
    </source>
</evidence>
<dbReference type="Proteomes" id="UP000596035">
    <property type="component" value="Chromosome"/>
</dbReference>
<reference evidence="7 9" key="3">
    <citation type="submission" date="2020-11" db="EMBL/GenBank/DDBJ databases">
        <title>Closed and high quality bacterial genomes of the OMM12 community.</title>
        <authorList>
            <person name="Marbouty M."/>
            <person name="Lamy-Besnier Q."/>
            <person name="Debarbieux L."/>
            <person name="Koszul R."/>
        </authorList>
    </citation>
    <scope>NUCLEOTIDE SEQUENCE [LARGE SCALE GENOMIC DNA]</scope>
    <source>
        <strain evidence="7 9">KB18</strain>
    </source>
</reference>
<evidence type="ECO:0000313" key="6">
    <source>
        <dbReference type="EMBL" id="ASB41195.1"/>
    </source>
</evidence>
<proteinExistence type="inferred from homology"/>
<dbReference type="Pfam" id="PF00126">
    <property type="entry name" value="HTH_1"/>
    <property type="match status" value="1"/>
</dbReference>
<dbReference type="Proteomes" id="UP000196710">
    <property type="component" value="Chromosome"/>
</dbReference>
<dbReference type="Gene3D" id="1.10.10.10">
    <property type="entry name" value="Winged helix-like DNA-binding domain superfamily/Winged helix DNA-binding domain"/>
    <property type="match status" value="1"/>
</dbReference>
<evidence type="ECO:0000313" key="9">
    <source>
        <dbReference type="Proteomes" id="UP000596035"/>
    </source>
</evidence>
<dbReference type="CDD" id="cd05466">
    <property type="entry name" value="PBP2_LTTR_substrate"/>
    <property type="match status" value="1"/>
</dbReference>
<dbReference type="SUPFAM" id="SSF53850">
    <property type="entry name" value="Periplasmic binding protein-like II"/>
    <property type="match status" value="1"/>
</dbReference>
<dbReference type="PRINTS" id="PR00039">
    <property type="entry name" value="HTHLYSR"/>
</dbReference>
<gene>
    <name evidence="6" type="ORF">ADH66_11335</name>
    <name evidence="7" type="ORF">I5Q82_01655</name>
</gene>
<reference evidence="6" key="1">
    <citation type="journal article" date="2017" name="Genome Announc.">
        <title>High-Quality Whole-Genome Sequences of the Oligo-Mouse-Microbiota Bacterial Community.</title>
        <authorList>
            <person name="Garzetti D."/>
            <person name="Brugiroux S."/>
            <person name="Bunk B."/>
            <person name="Pukall R."/>
            <person name="McCoy K.D."/>
            <person name="Macpherson A.J."/>
            <person name="Stecher B."/>
        </authorList>
    </citation>
    <scope>NUCLEOTIDE SEQUENCE</scope>
    <source>
        <strain evidence="6">KB18</strain>
    </source>
</reference>
<feature type="domain" description="HTH lysR-type" evidence="5">
    <location>
        <begin position="1"/>
        <end position="58"/>
    </location>
</feature>
<dbReference type="RefSeq" id="WP_066540781.1">
    <property type="nucleotide sequence ID" value="NZ_CP021422.1"/>
</dbReference>
<comment type="similarity">
    <text evidence="1">Belongs to the LysR transcriptional regulatory family.</text>
</comment>
<dbReference type="Gene3D" id="3.40.190.10">
    <property type="entry name" value="Periplasmic binding protein-like II"/>
    <property type="match status" value="2"/>
</dbReference>
<dbReference type="InterPro" id="IPR036388">
    <property type="entry name" value="WH-like_DNA-bd_sf"/>
</dbReference>
<dbReference type="InterPro" id="IPR005119">
    <property type="entry name" value="LysR_subst-bd"/>
</dbReference>
<dbReference type="KEGG" id="amur:ADH66_11335"/>
<evidence type="ECO:0000256" key="1">
    <source>
        <dbReference type="ARBA" id="ARBA00009437"/>
    </source>
</evidence>
<evidence type="ECO:0000256" key="3">
    <source>
        <dbReference type="ARBA" id="ARBA00023125"/>
    </source>
</evidence>
<dbReference type="InterPro" id="IPR000847">
    <property type="entry name" value="LysR_HTH_N"/>
</dbReference>
<dbReference type="GO" id="GO:0003700">
    <property type="term" value="F:DNA-binding transcription factor activity"/>
    <property type="evidence" value="ECO:0007669"/>
    <property type="project" value="InterPro"/>
</dbReference>
<dbReference type="Pfam" id="PF03466">
    <property type="entry name" value="LysR_substrate"/>
    <property type="match status" value="1"/>
</dbReference>
<dbReference type="PANTHER" id="PTHR30419:SF8">
    <property type="entry name" value="NITROGEN ASSIMILATION TRANSCRIPTIONAL ACTIVATOR-RELATED"/>
    <property type="match status" value="1"/>
</dbReference>
<dbReference type="AlphaFoldDB" id="A0A1Z2XS00"/>
<reference evidence="8" key="2">
    <citation type="submission" date="2017-05" db="EMBL/GenBank/DDBJ databases">
        <title>Improved OligoMM genomes.</title>
        <authorList>
            <person name="Garzetti D."/>
        </authorList>
    </citation>
    <scope>NUCLEOTIDE SEQUENCE [LARGE SCALE GENOMIC DNA]</scope>
    <source>
        <strain evidence="8">KB18</strain>
    </source>
</reference>